<proteinExistence type="predicted"/>
<sequence>MATCNAGSCLAICPSGDAIAYSVHDKIYVRGIVISDYPDGPFTAQSRATSLAWHSKDPRYLMCGTEDGYVEMLDLVSRLTYRTCLDVFPSPLYSFGDMEDAYDFVPDAPPYTTLVKFCDSTARAVALLGGEILVLDDSLISTQGVPKVPFLRQPLLVWPERLRPVIDVHFHRLGRALLIITATSGVWHWTISSPLDTAVNILVTTTGKIGKSEISPDGRSIALWNNDDAFEVFSVESRAALCRICLPPSPSPSMSAPASAARVAAITSLLWIDNAFIIATGRGHPYVDRVTYTNGFLGLLSREERAMHGVTFPIRMIHRRARNRVVILMIQGARSGTEACPIVKYVEIPLRDISAAVYARYTALLFFTLYRMGRFALHEVVLNVVFFAWKLVCDLVLRSIDGLLW</sequence>
<reference evidence="1 2" key="1">
    <citation type="submission" date="2018-11" db="EMBL/GenBank/DDBJ databases">
        <title>Genome assembly of Steccherinum ochraceum LE-BIN_3174, the white-rot fungus of the Steccherinaceae family (The Residual Polyporoid clade, Polyporales, Basidiomycota).</title>
        <authorList>
            <person name="Fedorova T.V."/>
            <person name="Glazunova O.A."/>
            <person name="Landesman E.O."/>
            <person name="Moiseenko K.V."/>
            <person name="Psurtseva N.V."/>
            <person name="Savinova O.S."/>
            <person name="Shakhova N.V."/>
            <person name="Tyazhelova T.V."/>
            <person name="Vasina D.V."/>
        </authorList>
    </citation>
    <scope>NUCLEOTIDE SEQUENCE [LARGE SCALE GENOMIC DNA]</scope>
    <source>
        <strain evidence="1 2">LE-BIN_3174</strain>
    </source>
</reference>
<gene>
    <name evidence="1" type="ORF">EIP91_008670</name>
</gene>
<evidence type="ECO:0000313" key="2">
    <source>
        <dbReference type="Proteomes" id="UP000292702"/>
    </source>
</evidence>
<organism evidence="1 2">
    <name type="scientific">Steccherinum ochraceum</name>
    <dbReference type="NCBI Taxonomy" id="92696"/>
    <lineage>
        <taxon>Eukaryota</taxon>
        <taxon>Fungi</taxon>
        <taxon>Dikarya</taxon>
        <taxon>Basidiomycota</taxon>
        <taxon>Agaricomycotina</taxon>
        <taxon>Agaricomycetes</taxon>
        <taxon>Polyporales</taxon>
        <taxon>Steccherinaceae</taxon>
        <taxon>Steccherinum</taxon>
    </lineage>
</organism>
<evidence type="ECO:0000313" key="1">
    <source>
        <dbReference type="EMBL" id="TCD61289.1"/>
    </source>
</evidence>
<dbReference type="Gene3D" id="2.130.10.10">
    <property type="entry name" value="YVTN repeat-like/Quinoprotein amine dehydrogenase"/>
    <property type="match status" value="1"/>
</dbReference>
<dbReference type="InterPro" id="IPR015943">
    <property type="entry name" value="WD40/YVTN_repeat-like_dom_sf"/>
</dbReference>
<dbReference type="InterPro" id="IPR036322">
    <property type="entry name" value="WD40_repeat_dom_sf"/>
</dbReference>
<keyword evidence="2" id="KW-1185">Reference proteome</keyword>
<comment type="caution">
    <text evidence="1">The sequence shown here is derived from an EMBL/GenBank/DDBJ whole genome shotgun (WGS) entry which is preliminary data.</text>
</comment>
<dbReference type="SUPFAM" id="SSF50978">
    <property type="entry name" value="WD40 repeat-like"/>
    <property type="match status" value="1"/>
</dbReference>
<accession>A0A4R0RAQ3</accession>
<dbReference type="AlphaFoldDB" id="A0A4R0RAQ3"/>
<protein>
    <submittedName>
        <fullName evidence="1">Uncharacterized protein</fullName>
    </submittedName>
</protein>
<dbReference type="Proteomes" id="UP000292702">
    <property type="component" value="Unassembled WGS sequence"/>
</dbReference>
<name>A0A4R0RAQ3_9APHY</name>
<dbReference type="EMBL" id="RWJN01000483">
    <property type="protein sequence ID" value="TCD61289.1"/>
    <property type="molecule type" value="Genomic_DNA"/>
</dbReference>